<dbReference type="PANTHER" id="PTHR12901:SF10">
    <property type="entry name" value="COENZYME Q-BINDING PROTEIN COQ10, MITOCHONDRIAL"/>
    <property type="match status" value="1"/>
</dbReference>
<reference evidence="4" key="1">
    <citation type="journal article" date="2019" name="Int. J. Syst. Evol. Microbiol.">
        <title>The Global Catalogue of Microorganisms (GCM) 10K type strain sequencing project: providing services to taxonomists for standard genome sequencing and annotation.</title>
        <authorList>
            <consortium name="The Broad Institute Genomics Platform"/>
            <consortium name="The Broad Institute Genome Sequencing Center for Infectious Disease"/>
            <person name="Wu L."/>
            <person name="Ma J."/>
        </authorList>
    </citation>
    <scope>NUCLEOTIDE SEQUENCE [LARGE SCALE GENOMIC DNA]</scope>
    <source>
        <strain evidence="4">CGMCC 1.16444</strain>
    </source>
</reference>
<dbReference type="InterPro" id="IPR044996">
    <property type="entry name" value="COQ10-like"/>
</dbReference>
<comment type="similarity">
    <text evidence="1">Belongs to the ribosome association toxin RatA family.</text>
</comment>
<dbReference type="InterPro" id="IPR005031">
    <property type="entry name" value="COQ10_START"/>
</dbReference>
<evidence type="ECO:0000256" key="1">
    <source>
        <dbReference type="ARBA" id="ARBA00008918"/>
    </source>
</evidence>
<evidence type="ECO:0000313" key="3">
    <source>
        <dbReference type="EMBL" id="MFC5068466.1"/>
    </source>
</evidence>
<dbReference type="Gene3D" id="3.30.530.20">
    <property type="match status" value="1"/>
</dbReference>
<evidence type="ECO:0000313" key="4">
    <source>
        <dbReference type="Proteomes" id="UP001595796"/>
    </source>
</evidence>
<evidence type="ECO:0000259" key="2">
    <source>
        <dbReference type="Pfam" id="PF03364"/>
    </source>
</evidence>
<sequence length="162" mass="18722">MPQHHTTKRVHHSAQQMYDLVGDVENYPHFVPLCESLRVRKREQRDGKTVIIADMTVAYSLIRDTFTSRVTMNPADLTIRVEYVTGPFRSLMNRWSFKPIDETASEVDFFIAWEMKSRTFAMVAGAVFERAFRRFAEAFEARANHVYKPAHLTEAPQPSRGG</sequence>
<protein>
    <submittedName>
        <fullName evidence="3">Type II toxin-antitoxin system RatA family toxin</fullName>
    </submittedName>
</protein>
<dbReference type="PANTHER" id="PTHR12901">
    <property type="entry name" value="SPERM PROTEIN HOMOLOG"/>
    <property type="match status" value="1"/>
</dbReference>
<feature type="domain" description="Coenzyme Q-binding protein COQ10 START" evidence="2">
    <location>
        <begin position="10"/>
        <end position="140"/>
    </location>
</feature>
<dbReference type="CDD" id="cd07813">
    <property type="entry name" value="COQ10p_like"/>
    <property type="match status" value="1"/>
</dbReference>
<name>A0ABV9Z2V8_9HYPH</name>
<dbReference type="EMBL" id="JBHSJF010000006">
    <property type="protein sequence ID" value="MFC5068466.1"/>
    <property type="molecule type" value="Genomic_DNA"/>
</dbReference>
<dbReference type="InterPro" id="IPR023393">
    <property type="entry name" value="START-like_dom_sf"/>
</dbReference>
<gene>
    <name evidence="3" type="ORF">ACFPFW_10635</name>
</gene>
<organism evidence="3 4">
    <name type="scientific">Flaviflagellibacter deserti</name>
    <dbReference type="NCBI Taxonomy" id="2267266"/>
    <lineage>
        <taxon>Bacteria</taxon>
        <taxon>Pseudomonadati</taxon>
        <taxon>Pseudomonadota</taxon>
        <taxon>Alphaproteobacteria</taxon>
        <taxon>Hyphomicrobiales</taxon>
        <taxon>Flaviflagellibacter</taxon>
    </lineage>
</organism>
<keyword evidence="4" id="KW-1185">Reference proteome</keyword>
<dbReference type="Proteomes" id="UP001595796">
    <property type="component" value="Unassembled WGS sequence"/>
</dbReference>
<dbReference type="RefSeq" id="WP_114955637.1">
    <property type="nucleotide sequence ID" value="NZ_JBHSJF010000006.1"/>
</dbReference>
<accession>A0ABV9Z2V8</accession>
<dbReference type="SUPFAM" id="SSF55961">
    <property type="entry name" value="Bet v1-like"/>
    <property type="match status" value="1"/>
</dbReference>
<comment type="caution">
    <text evidence="3">The sequence shown here is derived from an EMBL/GenBank/DDBJ whole genome shotgun (WGS) entry which is preliminary data.</text>
</comment>
<dbReference type="Pfam" id="PF03364">
    <property type="entry name" value="Polyketide_cyc"/>
    <property type="match status" value="1"/>
</dbReference>
<proteinExistence type="inferred from homology"/>